<evidence type="ECO:0000313" key="2">
    <source>
        <dbReference type="Proteomes" id="UP000829685"/>
    </source>
</evidence>
<dbReference type="GO" id="GO:0016705">
    <property type="term" value="F:oxidoreductase activity, acting on paired donors, with incorporation or reduction of molecular oxygen"/>
    <property type="evidence" value="ECO:0007669"/>
    <property type="project" value="InterPro"/>
</dbReference>
<comment type="caution">
    <text evidence="1">The sequence shown here is derived from an EMBL/GenBank/DDBJ whole genome shotgun (WGS) entry which is preliminary data.</text>
</comment>
<accession>A0A9Q0AHA2</accession>
<evidence type="ECO:0000313" key="1">
    <source>
        <dbReference type="EMBL" id="KAI1856201.1"/>
    </source>
</evidence>
<dbReference type="InterPro" id="IPR036396">
    <property type="entry name" value="Cyt_P450_sf"/>
</dbReference>
<dbReference type="SUPFAM" id="SSF48264">
    <property type="entry name" value="Cytochrome P450"/>
    <property type="match status" value="1"/>
</dbReference>
<dbReference type="GO" id="GO:0020037">
    <property type="term" value="F:heme binding"/>
    <property type="evidence" value="ECO:0007669"/>
    <property type="project" value="InterPro"/>
</dbReference>
<dbReference type="GO" id="GO:0004497">
    <property type="term" value="F:monooxygenase activity"/>
    <property type="evidence" value="ECO:0007669"/>
    <property type="project" value="InterPro"/>
</dbReference>
<dbReference type="Proteomes" id="UP000829685">
    <property type="component" value="Unassembled WGS sequence"/>
</dbReference>
<gene>
    <name evidence="1" type="ORF">JX265_011713</name>
</gene>
<dbReference type="EMBL" id="JAFIMR010000045">
    <property type="protein sequence ID" value="KAI1856201.1"/>
    <property type="molecule type" value="Genomic_DNA"/>
</dbReference>
<reference evidence="1" key="1">
    <citation type="submission" date="2021-03" db="EMBL/GenBank/DDBJ databases">
        <title>Revisited historic fungal species revealed as producer of novel bioactive compounds through whole genome sequencing and comparative genomics.</title>
        <authorList>
            <person name="Vignolle G.A."/>
            <person name="Hochenegger N."/>
            <person name="Mach R.L."/>
            <person name="Mach-Aigner A.R."/>
            <person name="Javad Rahimi M."/>
            <person name="Salim K.A."/>
            <person name="Chan C.M."/>
            <person name="Lim L.B.L."/>
            <person name="Cai F."/>
            <person name="Druzhinina I.S."/>
            <person name="U'Ren J.M."/>
            <person name="Derntl C."/>
        </authorList>
    </citation>
    <scope>NUCLEOTIDE SEQUENCE</scope>
    <source>
        <strain evidence="1">TUCIM 5799</strain>
    </source>
</reference>
<dbReference type="AlphaFoldDB" id="A0A9Q0AHA2"/>
<keyword evidence="2" id="KW-1185">Reference proteome</keyword>
<organism evidence="1 2">
    <name type="scientific">Neoarthrinium moseri</name>
    <dbReference type="NCBI Taxonomy" id="1658444"/>
    <lineage>
        <taxon>Eukaryota</taxon>
        <taxon>Fungi</taxon>
        <taxon>Dikarya</taxon>
        <taxon>Ascomycota</taxon>
        <taxon>Pezizomycotina</taxon>
        <taxon>Sordariomycetes</taxon>
        <taxon>Xylariomycetidae</taxon>
        <taxon>Amphisphaeriales</taxon>
        <taxon>Apiosporaceae</taxon>
        <taxon>Neoarthrinium</taxon>
    </lineage>
</organism>
<name>A0A9Q0AHA2_9PEZI</name>
<dbReference type="GO" id="GO:0005506">
    <property type="term" value="F:iron ion binding"/>
    <property type="evidence" value="ECO:0007669"/>
    <property type="project" value="InterPro"/>
</dbReference>
<proteinExistence type="predicted"/>
<dbReference type="Gene3D" id="1.10.630.10">
    <property type="entry name" value="Cytochrome P450"/>
    <property type="match status" value="1"/>
</dbReference>
<sequence>MAAETTRRASLNSHFSRARISSRPDLIGSKIDRLCGRINDFASTGRSLPLGDTISAFQRDVSNYFVLGKDFGDLEKDDFGSFMTAFARGIGPMWHRSKHMPWYGRFMHSIFKDFLIKNADPITAAYMRYARASPADYI</sequence>
<protein>
    <submittedName>
        <fullName evidence="1">Uncharacterized protein</fullName>
    </submittedName>
</protein>